<evidence type="ECO:0000259" key="3">
    <source>
        <dbReference type="Pfam" id="PF13362"/>
    </source>
</evidence>
<evidence type="ECO:0000259" key="5">
    <source>
        <dbReference type="Pfam" id="PF18821"/>
    </source>
</evidence>
<feature type="compositionally biased region" description="Basic and acidic residues" evidence="1">
    <location>
        <begin position="1084"/>
        <end position="1093"/>
    </location>
</feature>
<comment type="caution">
    <text evidence="6">The sequence shown here is derived from an EMBL/GenBank/DDBJ whole genome shotgun (WGS) entry which is preliminary data.</text>
</comment>
<feature type="region of interest" description="Disordered" evidence="1">
    <location>
        <begin position="1084"/>
        <end position="1148"/>
    </location>
</feature>
<feature type="region of interest" description="Disordered" evidence="1">
    <location>
        <begin position="664"/>
        <end position="698"/>
    </location>
</feature>
<gene>
    <name evidence="6" type="ORF">JDW22_04840</name>
</gene>
<keyword evidence="7" id="KW-1185">Reference proteome</keyword>
<dbReference type="EMBL" id="JAEHNZ010000002">
    <property type="protein sequence ID" value="MBK0395925.1"/>
    <property type="molecule type" value="Genomic_DNA"/>
</dbReference>
<evidence type="ECO:0000259" key="2">
    <source>
        <dbReference type="Pfam" id="PF08707"/>
    </source>
</evidence>
<evidence type="ECO:0000256" key="1">
    <source>
        <dbReference type="SAM" id="MobiDB-lite"/>
    </source>
</evidence>
<dbReference type="Pfam" id="PF08707">
    <property type="entry name" value="PriCT_2"/>
    <property type="match status" value="1"/>
</dbReference>
<name>A0ABS1BRM9_9NEIS</name>
<dbReference type="InterPro" id="IPR040677">
    <property type="entry name" value="LPD7"/>
</dbReference>
<sequence>MPTDYAPPTYDEVRTALSYIPTPSSYADWYPMAYAIKDALGENGKDLWHDWSRQGDNYKASVAEATWKSAKSKAGGITVATLFKQARDNGYRPEKPYVAPNPEQRALIARERATQDEIWAAYNHVRHQSAARLAHAIWRNAKALTAADLAHPYLQSKGIQEVTAVAGIRINRYKGQNKLVIPIYSRNGQTGNTELVNLQQIEESGQKRFLAGGQKSGGYAILNGTHADMAQGFYLAEGYATAASVHLATGKPVVIAFDAGNLPVVAARIIGRGNLPADTPIYLAADNDRASQKGLTKAAEAAAILGGRAQIRLPEFDARDITVWQQRHGQLDADGKEQFPSDFNDLAEIHGMDAVKEALGTPLSAERTAQVAAMQPEIARQIAHIQNKAPESPQESPETLPPDEAGLRFRAEYVLEKFGGERNEKYRNALIAELAQRGVDIRGAVNGILEERKAAPQPQPETAKPSPTSENTPFTQAVDNVVTGKVPAGYIQLGTTPDVLQILGVPQGKVRIAGGTIEKAVADYLNRQNAYDKNRHAVNPDDLKLLPGEMNDPIAVFKSATQSNSLVVLTRLHERENDKEKPVIAAVHLSKGKGKHGADLIDVVSVYGRSDTQLERAFQDDLLYANKKKVQEFLTTHPLQLHWDITSETELSYRHIKTESDLAQWQNAHRQPENPLPSQNLTQPKKEAQMAQSPTPEDIQRHAQNVAQIADAAEREAMMSEMAEQGIYVRGAVNKILAERAAEMPQQPENEHGEFPQSQSGQPENAASPTFADELSALNLPADFSFEYQVLPNGREIARIHLADYGGELMVDKIEADKGGGYVAVSENILGGKPIHLDNLSTLMREMTFQMRQAAERSQHQESTAVQPQKQPETAQPTAADNAAVAVSEPFGSESQSLKSGWWDNQPDNVDVFLVGKSRQRDYVKITHNEDGSFNGQVAIAGVGGEIESATRQQLDNWIQVRTATMGGGQEKLTLVRQGKNGYTAQLEHPPEPPQPTAADNVAVAVSEPSETQTVEQPENIQGEPLQNSNQQETNMNPSEAQAVENSIEFGGITQEQAQSPTQPAESQPQLETISAAEVQENLRRAKEKERIEAAQQSLRQPENPPTPETRQPESPTTHHAPKKDNEPAPSPAQSTPTKPQPILDLGYTMPSGLNDRYVRVEGKYLDWNNRKTVIFKDDGSKLKTAKNDAQVISDMLDVAQAKNWGSIKISGSKDFRQAMWLEAERRGIASTGYKPNKFDLAKRDQMLGNNLRNSIETQHQPELDKMQEVPPTPSDQHNPNRTQAKNEPVPPQATQQPENRQPETLSHNDQDAGSLFDDDAARVIYSEADRVQNLAETPDEMEQAAQVVGKAVETVHDIHATQNVAQKQSAAFNPKLETARAVFQEKYSKLSENAKARVNWYRETFTEPMLQQFKESNQQQFHDLHLLQYYENTAKMMHGKNIDLPAVIVDALPEQLRTFEQAHKANLNLAQSAEPSVEQKQGRKM</sequence>
<feature type="domain" description="Toprim" evidence="3">
    <location>
        <begin position="234"/>
        <end position="330"/>
    </location>
</feature>
<dbReference type="Pfam" id="PF18819">
    <property type="entry name" value="MuF_C"/>
    <property type="match status" value="1"/>
</dbReference>
<dbReference type="Pfam" id="PF13362">
    <property type="entry name" value="Toprim_3"/>
    <property type="match status" value="1"/>
</dbReference>
<feature type="compositionally biased region" description="Polar residues" evidence="1">
    <location>
        <begin position="861"/>
        <end position="879"/>
    </location>
</feature>
<feature type="domain" description="Primase C-terminal 2" evidence="2">
    <location>
        <begin position="14"/>
        <end position="86"/>
    </location>
</feature>
<feature type="compositionally biased region" description="Polar residues" evidence="1">
    <location>
        <begin position="1109"/>
        <end position="1118"/>
    </location>
</feature>
<feature type="region of interest" description="Disordered" evidence="1">
    <location>
        <begin position="988"/>
        <end position="1040"/>
    </location>
</feature>
<feature type="compositionally biased region" description="Polar residues" evidence="1">
    <location>
        <begin position="1275"/>
        <end position="1286"/>
    </location>
</feature>
<protein>
    <submittedName>
        <fullName evidence="6">PriCT-2 domain-containing protein</fullName>
    </submittedName>
</protein>
<reference evidence="6 7" key="1">
    <citation type="journal article" date="2021" name="Pathogens">
        <title>Isolation and Characterization of Kingella bonacorsii sp. nov., A Novel Kingella Species Detected in a Stable Periodontitis Subject.</title>
        <authorList>
            <person name="Antezack A."/>
            <person name="Boxberger M."/>
            <person name="Rolland C."/>
            <person name="Monnet-Corti V."/>
            <person name="La Scola B."/>
        </authorList>
    </citation>
    <scope>NUCLEOTIDE SEQUENCE [LARGE SCALE GENOMIC DNA]</scope>
    <source>
        <strain evidence="6 7">Marseille-Q4569</strain>
    </source>
</reference>
<dbReference type="CDD" id="cd01029">
    <property type="entry name" value="TOPRIM_primases"/>
    <property type="match status" value="1"/>
</dbReference>
<dbReference type="InterPro" id="IPR014819">
    <property type="entry name" value="PriCT_2"/>
</dbReference>
<dbReference type="RefSeq" id="WP_200522041.1">
    <property type="nucleotide sequence ID" value="NZ_JAEHNZ010000002.1"/>
</dbReference>
<dbReference type="Proteomes" id="UP000614058">
    <property type="component" value="Unassembled WGS sequence"/>
</dbReference>
<dbReference type="Pfam" id="PF18821">
    <property type="entry name" value="LPD7"/>
    <property type="match status" value="1"/>
</dbReference>
<feature type="domain" description="Large polyvalent protein-associated" evidence="5">
    <location>
        <begin position="1153"/>
        <end position="1246"/>
    </location>
</feature>
<feature type="region of interest" description="Disordered" evidence="1">
    <location>
        <begin position="450"/>
        <end position="474"/>
    </location>
</feature>
<feature type="region of interest" description="Disordered" evidence="1">
    <location>
        <begin position="743"/>
        <end position="769"/>
    </location>
</feature>
<feature type="compositionally biased region" description="Polar residues" evidence="1">
    <location>
        <begin position="756"/>
        <end position="768"/>
    </location>
</feature>
<evidence type="ECO:0000313" key="6">
    <source>
        <dbReference type="EMBL" id="MBK0395925.1"/>
    </source>
</evidence>
<feature type="region of interest" description="Disordered" evidence="1">
    <location>
        <begin position="1259"/>
        <end position="1315"/>
    </location>
</feature>
<evidence type="ECO:0000259" key="4">
    <source>
        <dbReference type="Pfam" id="PF18819"/>
    </source>
</evidence>
<feature type="compositionally biased region" description="Polar residues" evidence="1">
    <location>
        <begin position="1009"/>
        <end position="1040"/>
    </location>
</feature>
<evidence type="ECO:0000313" key="7">
    <source>
        <dbReference type="Proteomes" id="UP000614058"/>
    </source>
</evidence>
<dbReference type="InterPro" id="IPR041131">
    <property type="entry name" value="MuF_C"/>
</dbReference>
<feature type="compositionally biased region" description="Polar residues" evidence="1">
    <location>
        <begin position="465"/>
        <end position="474"/>
    </location>
</feature>
<feature type="region of interest" description="Disordered" evidence="1">
    <location>
        <begin position="852"/>
        <end position="882"/>
    </location>
</feature>
<proteinExistence type="predicted"/>
<feature type="compositionally biased region" description="Polar residues" evidence="1">
    <location>
        <begin position="1293"/>
        <end position="1308"/>
    </location>
</feature>
<feature type="domain" description="Phage MuF C-terminal" evidence="4">
    <location>
        <begin position="529"/>
        <end position="632"/>
    </location>
</feature>
<accession>A0ABS1BRM9</accession>
<dbReference type="InterPro" id="IPR034154">
    <property type="entry name" value="TOPRIM_DnaG/twinkle"/>
</dbReference>
<organism evidence="6 7">
    <name type="scientific">Kingella bonacorsii</name>
    <dbReference type="NCBI Taxonomy" id="2796361"/>
    <lineage>
        <taxon>Bacteria</taxon>
        <taxon>Pseudomonadati</taxon>
        <taxon>Pseudomonadota</taxon>
        <taxon>Betaproteobacteria</taxon>
        <taxon>Neisseriales</taxon>
        <taxon>Neisseriaceae</taxon>
        <taxon>Kingella</taxon>
    </lineage>
</organism>
<dbReference type="InterPro" id="IPR006171">
    <property type="entry name" value="TOPRIM_dom"/>
</dbReference>